<comment type="caution">
    <text evidence="2">The sequence shown here is derived from an EMBL/GenBank/DDBJ whole genome shotgun (WGS) entry which is preliminary data.</text>
</comment>
<dbReference type="EMBL" id="DUJP01000012">
    <property type="protein sequence ID" value="HII46410.1"/>
    <property type="molecule type" value="Genomic_DNA"/>
</dbReference>
<dbReference type="Proteomes" id="UP000651120">
    <property type="component" value="Unassembled WGS sequence"/>
</dbReference>
<accession>A0A832SQR1</accession>
<proteinExistence type="predicted"/>
<dbReference type="RefSeq" id="WP_128621450.1">
    <property type="nucleotide sequence ID" value="NZ_DUJP01000012.1"/>
</dbReference>
<dbReference type="AlphaFoldDB" id="A0A832SQR1"/>
<protein>
    <submittedName>
        <fullName evidence="2">Uncharacterized protein</fullName>
    </submittedName>
</protein>
<dbReference type="GeneID" id="38937859"/>
<reference evidence="2" key="1">
    <citation type="journal article" date="2020" name="bioRxiv">
        <title>A rank-normalized archaeal taxonomy based on genome phylogeny resolves widespread incomplete and uneven classifications.</title>
        <authorList>
            <person name="Rinke C."/>
            <person name="Chuvochina M."/>
            <person name="Mussig A.J."/>
            <person name="Chaumeil P.-A."/>
            <person name="Waite D.W."/>
            <person name="Whitman W.B."/>
            <person name="Parks D.H."/>
            <person name="Hugenholtz P."/>
        </authorList>
    </citation>
    <scope>NUCLEOTIDE SEQUENCE</scope>
    <source>
        <strain evidence="2">UBA8839</strain>
    </source>
</reference>
<keyword evidence="1" id="KW-0812">Transmembrane</keyword>
<evidence type="ECO:0000313" key="3">
    <source>
        <dbReference type="Proteomes" id="UP000651120"/>
    </source>
</evidence>
<gene>
    <name evidence="2" type="ORF">HA333_02840</name>
</gene>
<name>A0A832SQR1_9CREN</name>
<keyword evidence="1" id="KW-0472">Membrane</keyword>
<evidence type="ECO:0000313" key="2">
    <source>
        <dbReference type="EMBL" id="HII46410.1"/>
    </source>
</evidence>
<evidence type="ECO:0000256" key="1">
    <source>
        <dbReference type="SAM" id="Phobius"/>
    </source>
</evidence>
<organism evidence="2 3">
    <name type="scientific">Pyrobaculum aerophilum</name>
    <dbReference type="NCBI Taxonomy" id="13773"/>
    <lineage>
        <taxon>Archaea</taxon>
        <taxon>Thermoproteota</taxon>
        <taxon>Thermoprotei</taxon>
        <taxon>Thermoproteales</taxon>
        <taxon>Thermoproteaceae</taxon>
        <taxon>Pyrobaculum</taxon>
    </lineage>
</organism>
<feature type="transmembrane region" description="Helical" evidence="1">
    <location>
        <begin position="36"/>
        <end position="57"/>
    </location>
</feature>
<keyword evidence="1" id="KW-1133">Transmembrane helix</keyword>
<sequence length="93" mass="9795">MRKNTGDVYLLFNDNAKAIAEITTAARASNVNSDTLPVWVIVTVVVNGWGLVVVHVMTNFTNSPGLALTDVGVTEQIIPGGEARIAASKDTLA</sequence>